<gene>
    <name evidence="2" type="ORF">J2X31_002237</name>
</gene>
<reference evidence="2 3" key="1">
    <citation type="submission" date="2023-07" db="EMBL/GenBank/DDBJ databases">
        <title>Sorghum-associated microbial communities from plants grown in Nebraska, USA.</title>
        <authorList>
            <person name="Schachtman D."/>
        </authorList>
    </citation>
    <scope>NUCLEOTIDE SEQUENCE [LARGE SCALE GENOMIC DNA]</scope>
    <source>
        <strain evidence="2 3">3773</strain>
    </source>
</reference>
<dbReference type="Proteomes" id="UP001255185">
    <property type="component" value="Unassembled WGS sequence"/>
</dbReference>
<dbReference type="EMBL" id="JAVDVI010000009">
    <property type="protein sequence ID" value="MDR6968220.1"/>
    <property type="molecule type" value="Genomic_DNA"/>
</dbReference>
<feature type="chain" id="PRO_5046432196" description="Outer membrane protein beta-barrel domain-containing protein" evidence="1">
    <location>
        <begin position="19"/>
        <end position="214"/>
    </location>
</feature>
<comment type="caution">
    <text evidence="2">The sequence shown here is derived from an EMBL/GenBank/DDBJ whole genome shotgun (WGS) entry which is preliminary data.</text>
</comment>
<keyword evidence="1" id="KW-0732">Signal</keyword>
<evidence type="ECO:0000313" key="3">
    <source>
        <dbReference type="Proteomes" id="UP001255185"/>
    </source>
</evidence>
<evidence type="ECO:0000313" key="2">
    <source>
        <dbReference type="EMBL" id="MDR6968220.1"/>
    </source>
</evidence>
<dbReference type="RefSeq" id="WP_310026719.1">
    <property type="nucleotide sequence ID" value="NZ_JAVDVI010000009.1"/>
</dbReference>
<name>A0ABU1TQG6_9FLAO</name>
<proteinExistence type="predicted"/>
<evidence type="ECO:0008006" key="4">
    <source>
        <dbReference type="Google" id="ProtNLM"/>
    </source>
</evidence>
<feature type="signal peptide" evidence="1">
    <location>
        <begin position="1"/>
        <end position="18"/>
    </location>
</feature>
<sequence length="214" mass="24851">MKQIFTLLMLSFVLQNFAQETETETQTDTIRSEKFQPKKGRQLLFNVVSRVYYILPNQYGDHMLADAHSTDGGIGTSLSLLEYKKIRFTGGFEKAFYSVDDISKAGNFKTTNSTSIHGALSYDFKLNNHFMIAPSLGYGYNYIRQRWRSERNANQYGEHFRIGLITDYAMNKHFAFFIGIHYINSQYKIMTNQAYEDYFGKSKQVQFTLGIKIH</sequence>
<organism evidence="2 3">
    <name type="scientific">Flavobacterium arsenatis</name>
    <dbReference type="NCBI Taxonomy" id="1484332"/>
    <lineage>
        <taxon>Bacteria</taxon>
        <taxon>Pseudomonadati</taxon>
        <taxon>Bacteroidota</taxon>
        <taxon>Flavobacteriia</taxon>
        <taxon>Flavobacteriales</taxon>
        <taxon>Flavobacteriaceae</taxon>
        <taxon>Flavobacterium</taxon>
    </lineage>
</organism>
<protein>
    <recommendedName>
        <fullName evidence="4">Outer membrane protein beta-barrel domain-containing protein</fullName>
    </recommendedName>
</protein>
<keyword evidence="3" id="KW-1185">Reference proteome</keyword>
<evidence type="ECO:0000256" key="1">
    <source>
        <dbReference type="SAM" id="SignalP"/>
    </source>
</evidence>
<accession>A0ABU1TQG6</accession>